<gene>
    <name evidence="8" type="ORF">DPMN_103743</name>
</gene>
<feature type="transmembrane region" description="Helical" evidence="5">
    <location>
        <begin position="236"/>
        <end position="259"/>
    </location>
</feature>
<evidence type="ECO:0000313" key="9">
    <source>
        <dbReference type="Proteomes" id="UP000828390"/>
    </source>
</evidence>
<evidence type="ECO:0000256" key="4">
    <source>
        <dbReference type="ARBA" id="ARBA00023136"/>
    </source>
</evidence>
<dbReference type="Pfam" id="PF02932">
    <property type="entry name" value="Neur_chan_memb"/>
    <property type="match status" value="1"/>
</dbReference>
<proteinExistence type="inferred from homology"/>
<dbReference type="InterPro" id="IPR038050">
    <property type="entry name" value="Neuro_actylchol_rec"/>
</dbReference>
<keyword evidence="3 5" id="KW-1133">Transmembrane helix</keyword>
<keyword evidence="5" id="KW-0813">Transport</keyword>
<evidence type="ECO:0000256" key="3">
    <source>
        <dbReference type="ARBA" id="ARBA00022989"/>
    </source>
</evidence>
<dbReference type="AlphaFoldDB" id="A0A9D4H6J6"/>
<dbReference type="FunFam" id="2.70.170.10:FF:000028">
    <property type="entry name" value="AcetylCholine Receptor"/>
    <property type="match status" value="1"/>
</dbReference>
<evidence type="ECO:0000256" key="2">
    <source>
        <dbReference type="ARBA" id="ARBA00022692"/>
    </source>
</evidence>
<dbReference type="InterPro" id="IPR006202">
    <property type="entry name" value="Neur_chan_lig-bd"/>
</dbReference>
<dbReference type="SUPFAM" id="SSF63712">
    <property type="entry name" value="Nicotinic receptor ligand binding domain-like"/>
    <property type="match status" value="1"/>
</dbReference>
<feature type="transmembrane region" description="Helical" evidence="5">
    <location>
        <begin position="401"/>
        <end position="423"/>
    </location>
</feature>
<keyword evidence="9" id="KW-1185">Reference proteome</keyword>
<dbReference type="EMBL" id="JAIWYP010000004">
    <property type="protein sequence ID" value="KAH3830499.1"/>
    <property type="molecule type" value="Genomic_DNA"/>
</dbReference>
<dbReference type="PROSITE" id="PS00236">
    <property type="entry name" value="NEUROTR_ION_CHANNEL"/>
    <property type="match status" value="1"/>
</dbReference>
<comment type="subcellular location">
    <subcellularLocation>
        <location evidence="1">Membrane</location>
        <topology evidence="1">Multi-pass membrane protein</topology>
    </subcellularLocation>
</comment>
<evidence type="ECO:0000256" key="1">
    <source>
        <dbReference type="ARBA" id="ARBA00004141"/>
    </source>
</evidence>
<keyword evidence="5" id="KW-0407">Ion channel</keyword>
<dbReference type="GO" id="GO:0004888">
    <property type="term" value="F:transmembrane signaling receptor activity"/>
    <property type="evidence" value="ECO:0007669"/>
    <property type="project" value="InterPro"/>
</dbReference>
<reference evidence="8" key="1">
    <citation type="journal article" date="2019" name="bioRxiv">
        <title>The Genome of the Zebra Mussel, Dreissena polymorpha: A Resource for Invasive Species Research.</title>
        <authorList>
            <person name="McCartney M.A."/>
            <person name="Auch B."/>
            <person name="Kono T."/>
            <person name="Mallez S."/>
            <person name="Zhang Y."/>
            <person name="Obille A."/>
            <person name="Becker A."/>
            <person name="Abrahante J.E."/>
            <person name="Garbe J."/>
            <person name="Badalamenti J.P."/>
            <person name="Herman A."/>
            <person name="Mangelson H."/>
            <person name="Liachko I."/>
            <person name="Sullivan S."/>
            <person name="Sone E.D."/>
            <person name="Koren S."/>
            <person name="Silverstein K.A.T."/>
            <person name="Beckman K.B."/>
            <person name="Gohl D.M."/>
        </authorList>
    </citation>
    <scope>NUCLEOTIDE SEQUENCE</scope>
    <source>
        <strain evidence="8">Duluth1</strain>
        <tissue evidence="8">Whole animal</tissue>
    </source>
</reference>
<dbReference type="CDD" id="cd19051">
    <property type="entry name" value="LGIC_TM_cation"/>
    <property type="match status" value="1"/>
</dbReference>
<dbReference type="InterPro" id="IPR036734">
    <property type="entry name" value="Neur_chan_lig-bd_sf"/>
</dbReference>
<protein>
    <submittedName>
        <fullName evidence="8">Uncharacterized protein</fullName>
    </submittedName>
</protein>
<evidence type="ECO:0000259" key="7">
    <source>
        <dbReference type="Pfam" id="PF02932"/>
    </source>
</evidence>
<accession>A0A9D4H6J6</accession>
<feature type="domain" description="Neurotransmitter-gated ion-channel ligand-binding" evidence="6">
    <location>
        <begin position="31"/>
        <end position="232"/>
    </location>
</feature>
<organism evidence="8 9">
    <name type="scientific">Dreissena polymorpha</name>
    <name type="common">Zebra mussel</name>
    <name type="synonym">Mytilus polymorpha</name>
    <dbReference type="NCBI Taxonomy" id="45954"/>
    <lineage>
        <taxon>Eukaryota</taxon>
        <taxon>Metazoa</taxon>
        <taxon>Spiralia</taxon>
        <taxon>Lophotrochozoa</taxon>
        <taxon>Mollusca</taxon>
        <taxon>Bivalvia</taxon>
        <taxon>Autobranchia</taxon>
        <taxon>Heteroconchia</taxon>
        <taxon>Euheterodonta</taxon>
        <taxon>Imparidentia</taxon>
        <taxon>Neoheterodontei</taxon>
        <taxon>Myida</taxon>
        <taxon>Dreissenoidea</taxon>
        <taxon>Dreissenidae</taxon>
        <taxon>Dreissena</taxon>
    </lineage>
</organism>
<sequence length="430" mass="49517">MAHCLLVFIWNLILTILTKKEINCVTLPEVENLYERIFNGYDKRVFPLLNQSETVIVSVDVLVVSINKFDEISGNIDITVAFKLIWQEQRLTWIPSDFGGKTSILIDPQDIWRPQLLLRQSFDSVQDIGNTPLLIRLFFNSSVYWFPATVMSVSCTVDVTYFPFDIQICNITIVGWVYRNDEIVLSVSSSTIDKSFYIENTQWDLLNDSSLQNQTTTDIAPSFTIQLKLKRKSEFFVLYIIIPLIFLGLINNIVFSMPVASGERMSVAVTIFLSFVVYLEMINNNVPESSNPVAYIYVYVLFLLAYSCVILLACLVSLRIYDKAEPVPEKLKAVIKWLRFRCMWRKTCSVVPTSKENKEEIHEVSESPHEDFYDENGDKAIEAVTIVNDITWELVGKTYDMYVPIILYMCFAVMTGQTFLNLYTNSSFLR</sequence>
<reference evidence="8" key="2">
    <citation type="submission" date="2020-11" db="EMBL/GenBank/DDBJ databases">
        <authorList>
            <person name="McCartney M.A."/>
            <person name="Auch B."/>
            <person name="Kono T."/>
            <person name="Mallez S."/>
            <person name="Becker A."/>
            <person name="Gohl D.M."/>
            <person name="Silverstein K.A.T."/>
            <person name="Koren S."/>
            <person name="Bechman K.B."/>
            <person name="Herman A."/>
            <person name="Abrahante J.E."/>
            <person name="Garbe J."/>
        </authorList>
    </citation>
    <scope>NUCLEOTIDE SEQUENCE</scope>
    <source>
        <strain evidence="8">Duluth1</strain>
        <tissue evidence="8">Whole animal</tissue>
    </source>
</reference>
<keyword evidence="2 5" id="KW-0812">Transmembrane</keyword>
<feature type="signal peptide" evidence="5">
    <location>
        <begin position="1"/>
        <end position="20"/>
    </location>
</feature>
<evidence type="ECO:0000259" key="6">
    <source>
        <dbReference type="Pfam" id="PF02931"/>
    </source>
</evidence>
<dbReference type="Proteomes" id="UP000828390">
    <property type="component" value="Unassembled WGS sequence"/>
</dbReference>
<name>A0A9D4H6J6_DREPO</name>
<comment type="similarity">
    <text evidence="5">Belongs to the ligand-gated ion channel (TC 1.A.9) family.</text>
</comment>
<dbReference type="SUPFAM" id="SSF90112">
    <property type="entry name" value="Neurotransmitter-gated ion-channel transmembrane pore"/>
    <property type="match status" value="1"/>
</dbReference>
<dbReference type="Gene3D" id="2.70.170.10">
    <property type="entry name" value="Neurotransmitter-gated ion-channel ligand-binding domain"/>
    <property type="match status" value="1"/>
</dbReference>
<dbReference type="InterPro" id="IPR036719">
    <property type="entry name" value="Neuro-gated_channel_TM_sf"/>
</dbReference>
<keyword evidence="5" id="KW-0406">Ion transport</keyword>
<dbReference type="GO" id="GO:0016020">
    <property type="term" value="C:membrane"/>
    <property type="evidence" value="ECO:0007669"/>
    <property type="project" value="UniProtKB-SubCell"/>
</dbReference>
<feature type="transmembrane region" description="Helical" evidence="5">
    <location>
        <begin position="265"/>
        <end position="282"/>
    </location>
</feature>
<dbReference type="PRINTS" id="PR00252">
    <property type="entry name" value="NRIONCHANNEL"/>
</dbReference>
<evidence type="ECO:0000256" key="5">
    <source>
        <dbReference type="RuleBase" id="RU000687"/>
    </source>
</evidence>
<keyword evidence="4 5" id="KW-0472">Membrane</keyword>
<dbReference type="Gene3D" id="1.20.58.390">
    <property type="entry name" value="Neurotransmitter-gated ion-channel transmembrane domain"/>
    <property type="match status" value="1"/>
</dbReference>
<dbReference type="InterPro" id="IPR018000">
    <property type="entry name" value="Neurotransmitter_ion_chnl_CS"/>
</dbReference>
<feature type="domain" description="Neurotransmitter-gated ion-channel transmembrane" evidence="7">
    <location>
        <begin position="240"/>
        <end position="374"/>
    </location>
</feature>
<evidence type="ECO:0000313" key="8">
    <source>
        <dbReference type="EMBL" id="KAH3830499.1"/>
    </source>
</evidence>
<dbReference type="CDD" id="cd18989">
    <property type="entry name" value="LGIC_ECD_cation"/>
    <property type="match status" value="1"/>
</dbReference>
<feature type="transmembrane region" description="Helical" evidence="5">
    <location>
        <begin position="294"/>
        <end position="321"/>
    </location>
</feature>
<comment type="caution">
    <text evidence="8">The sequence shown here is derived from an EMBL/GenBank/DDBJ whole genome shotgun (WGS) entry which is preliminary data.</text>
</comment>
<dbReference type="Pfam" id="PF02931">
    <property type="entry name" value="Neur_chan_LBD"/>
    <property type="match status" value="1"/>
</dbReference>
<feature type="chain" id="PRO_5039750893" evidence="5">
    <location>
        <begin position="21"/>
        <end position="430"/>
    </location>
</feature>
<dbReference type="GO" id="GO:0005230">
    <property type="term" value="F:extracellular ligand-gated monoatomic ion channel activity"/>
    <property type="evidence" value="ECO:0007669"/>
    <property type="project" value="InterPro"/>
</dbReference>
<keyword evidence="5" id="KW-0732">Signal</keyword>
<dbReference type="PANTHER" id="PTHR18945">
    <property type="entry name" value="NEUROTRANSMITTER GATED ION CHANNEL"/>
    <property type="match status" value="1"/>
</dbReference>
<dbReference type="InterPro" id="IPR006029">
    <property type="entry name" value="Neurotrans-gated_channel_TM"/>
</dbReference>
<dbReference type="InterPro" id="IPR006201">
    <property type="entry name" value="Neur_channel"/>
</dbReference>